<dbReference type="EMBL" id="JANRMS010004158">
    <property type="protein sequence ID" value="KAJ3511193.1"/>
    <property type="molecule type" value="Genomic_DNA"/>
</dbReference>
<gene>
    <name evidence="1" type="ORF">NM208_g15453</name>
</gene>
<protein>
    <submittedName>
        <fullName evidence="1">Uncharacterized protein</fullName>
    </submittedName>
</protein>
<evidence type="ECO:0000313" key="2">
    <source>
        <dbReference type="Proteomes" id="UP001148629"/>
    </source>
</evidence>
<keyword evidence="2" id="KW-1185">Reference proteome</keyword>
<sequence>MNSTRSSVEPNALSARMTLSTWRASALEAVSSSLFDENSARSEDASILLVLVAFFSPCDKIPLDLLVRGSTPRKRWTTDGTIETVDAIQIGLVPELIELLANTPKLGNAFDELCQSSALLKHPDGTYHLNEDMSARIHRSLSPESLSFWRQQALIVVYRAVPWKYIEFPDAVVKLFLPHLQHVTEAFQDCFDELPTETRTDFMLTLIEASRFPGMAWKYFAVGQAELAAGRLKNTHLRLCIGQSKALLGRLSGNMDEAVNSLQGLASEDPATAINQRTRSEIGVAILQRCLNYIQVADLATAQKLLEEWNPLGENPCPLEEVVCFRKYSLLGRISRYQGEFSDSLKHLETAQRATQQQSDIIFDEDLRDLTCDLADALRELDDPVTGEGLLRAEMVRRTARPDPLSGKSLLELALSEALFAQERFEEAEQICLDIQTRPSLLKYERLRLHIILAKLRHMKSDMESALSCWSEAMQALQKFPLVNGRVNRIISTSMADVLDAQGHNWLTRESPRRASLSELAKPQGVPFWIAGFRHWADYLQSRGARCDL</sequence>
<dbReference type="Proteomes" id="UP001148629">
    <property type="component" value="Unassembled WGS sequence"/>
</dbReference>
<organism evidence="1 2">
    <name type="scientific">Fusarium decemcellulare</name>
    <dbReference type="NCBI Taxonomy" id="57161"/>
    <lineage>
        <taxon>Eukaryota</taxon>
        <taxon>Fungi</taxon>
        <taxon>Dikarya</taxon>
        <taxon>Ascomycota</taxon>
        <taxon>Pezizomycotina</taxon>
        <taxon>Sordariomycetes</taxon>
        <taxon>Hypocreomycetidae</taxon>
        <taxon>Hypocreales</taxon>
        <taxon>Nectriaceae</taxon>
        <taxon>Fusarium</taxon>
        <taxon>Fusarium decemcellulare species complex</taxon>
    </lineage>
</organism>
<proteinExistence type="predicted"/>
<accession>A0ACC1RFK4</accession>
<reference evidence="1" key="1">
    <citation type="submission" date="2022-08" db="EMBL/GenBank/DDBJ databases">
        <title>Genome Sequence of Fusarium decemcellulare.</title>
        <authorList>
            <person name="Buettner E."/>
        </authorList>
    </citation>
    <scope>NUCLEOTIDE SEQUENCE</scope>
    <source>
        <strain evidence="1">Babe19</strain>
    </source>
</reference>
<comment type="caution">
    <text evidence="1">The sequence shown here is derived from an EMBL/GenBank/DDBJ whole genome shotgun (WGS) entry which is preliminary data.</text>
</comment>
<name>A0ACC1RFK4_9HYPO</name>
<evidence type="ECO:0000313" key="1">
    <source>
        <dbReference type="EMBL" id="KAJ3511193.1"/>
    </source>
</evidence>